<accession>A0A0G1DE20</accession>
<dbReference type="AlphaFoldDB" id="A0A0G1DE20"/>
<dbReference type="Proteomes" id="UP000034894">
    <property type="component" value="Unassembled WGS sequence"/>
</dbReference>
<evidence type="ECO:0000313" key="1">
    <source>
        <dbReference type="EMBL" id="KKS95869.1"/>
    </source>
</evidence>
<evidence type="ECO:0000313" key="2">
    <source>
        <dbReference type="Proteomes" id="UP000034894"/>
    </source>
</evidence>
<comment type="caution">
    <text evidence="1">The sequence shown here is derived from an EMBL/GenBank/DDBJ whole genome shotgun (WGS) entry which is preliminary data.</text>
</comment>
<reference evidence="1 2" key="1">
    <citation type="journal article" date="2015" name="Nature">
        <title>rRNA introns, odd ribosomes, and small enigmatic genomes across a large radiation of phyla.</title>
        <authorList>
            <person name="Brown C.T."/>
            <person name="Hug L.A."/>
            <person name="Thomas B.C."/>
            <person name="Sharon I."/>
            <person name="Castelle C.J."/>
            <person name="Singh A."/>
            <person name="Wilkins M.J."/>
            <person name="Williams K.H."/>
            <person name="Banfield J.F."/>
        </authorList>
    </citation>
    <scope>NUCLEOTIDE SEQUENCE [LARGE SCALE GENOMIC DNA]</scope>
</reference>
<proteinExistence type="predicted"/>
<dbReference type="EMBL" id="LCFP01000013">
    <property type="protein sequence ID" value="KKS95869.1"/>
    <property type="molecule type" value="Genomic_DNA"/>
</dbReference>
<sequence length="295" mass="33352">MVGLQERFNKVKLKILGPYAGSESDGLQPFTDRLHSTYNDLLLKEQAKPDKFNLHSRLIKSLIDQFGKIVVVGIATTPDTSLPLQAVLLRVAARSLASDELVMVVSSREMEHPLKSVYERYADNKDGGHVFADYHFVSLNPLIRILFTSYNNVTLIHEQTVKAGRKTSLIVADRPDDASLQILANLQLKKRLIAVWQETLKADEGVYNIDLPAKIIIEKVKRKSINTLSVVKHFETTSGYSVAQLNEVFLKELGFSQKQIDAVMLLQEKGLDAEYKDFDLSTQQLIRFVIKNLKR</sequence>
<organism evidence="1 2">
    <name type="scientific">Candidatus Gottesmanbacteria bacterium GW2011_GWA2_43_14</name>
    <dbReference type="NCBI Taxonomy" id="1618443"/>
    <lineage>
        <taxon>Bacteria</taxon>
        <taxon>Candidatus Gottesmaniibacteriota</taxon>
    </lineage>
</organism>
<protein>
    <submittedName>
        <fullName evidence="1">Uncharacterized protein</fullName>
    </submittedName>
</protein>
<gene>
    <name evidence="1" type="ORF">UV73_C0013G0014</name>
</gene>
<name>A0A0G1DE20_9BACT</name>